<evidence type="ECO:0000313" key="1">
    <source>
        <dbReference type="EMBL" id="EDM14871.1"/>
    </source>
</evidence>
<sequence length="55" mass="6154">MRYALYPAMQSTCRGRASWAGDTNGKQGSLGWNLLTYLTAPPGKWVMSFRETIRG</sequence>
<organism evidence="1 2">
    <name type="scientific">Rattus norvegicus</name>
    <name type="common">Rat</name>
    <dbReference type="NCBI Taxonomy" id="10116"/>
    <lineage>
        <taxon>Eukaryota</taxon>
        <taxon>Metazoa</taxon>
        <taxon>Chordata</taxon>
        <taxon>Craniata</taxon>
        <taxon>Vertebrata</taxon>
        <taxon>Euteleostomi</taxon>
        <taxon>Mammalia</taxon>
        <taxon>Eutheria</taxon>
        <taxon>Euarchontoglires</taxon>
        <taxon>Glires</taxon>
        <taxon>Rodentia</taxon>
        <taxon>Myomorpha</taxon>
        <taxon>Muroidea</taxon>
        <taxon>Muridae</taxon>
        <taxon>Murinae</taxon>
        <taxon>Rattus</taxon>
    </lineage>
</organism>
<dbReference type="EMBL" id="CH474003">
    <property type="protein sequence ID" value="EDM14871.1"/>
    <property type="molecule type" value="Genomic_DNA"/>
</dbReference>
<dbReference type="Proteomes" id="UP000234681">
    <property type="component" value="Chromosome 2"/>
</dbReference>
<evidence type="ECO:0000313" key="2">
    <source>
        <dbReference type="Proteomes" id="UP000234681"/>
    </source>
</evidence>
<accession>A6JVI1</accession>
<gene>
    <name evidence="1" type="ORF">rCG_50015</name>
</gene>
<proteinExistence type="predicted"/>
<protein>
    <submittedName>
        <fullName evidence="1">RCG50015</fullName>
    </submittedName>
</protein>
<reference evidence="1 2" key="1">
    <citation type="submission" date="2005-09" db="EMBL/GenBank/DDBJ databases">
        <authorList>
            <person name="Mural R.J."/>
            <person name="Li P.W."/>
            <person name="Adams M.D."/>
            <person name="Amanatides P.G."/>
            <person name="Baden-Tillson H."/>
            <person name="Barnstead M."/>
            <person name="Chin S.H."/>
            <person name="Dew I."/>
            <person name="Evans C.A."/>
            <person name="Ferriera S."/>
            <person name="Flanigan M."/>
            <person name="Fosler C."/>
            <person name="Glodek A."/>
            <person name="Gu Z."/>
            <person name="Holt R.A."/>
            <person name="Jennings D."/>
            <person name="Kraft C.L."/>
            <person name="Lu F."/>
            <person name="Nguyen T."/>
            <person name="Nusskern D.R."/>
            <person name="Pfannkoch C.M."/>
            <person name="Sitter C."/>
            <person name="Sutton G.G."/>
            <person name="Venter J.C."/>
            <person name="Wang Z."/>
            <person name="Woodage T."/>
            <person name="Zheng X.H."/>
            <person name="Zhong F."/>
        </authorList>
    </citation>
    <scope>NUCLEOTIDE SEQUENCE [LARGE SCALE GENOMIC DNA]</scope>
    <source>
        <strain>BN</strain>
        <strain evidence="2">Sprague-Dawley</strain>
    </source>
</reference>
<name>A6JVI1_RAT</name>
<dbReference type="AlphaFoldDB" id="A6JVI1"/>